<dbReference type="PROSITE" id="PS51409">
    <property type="entry name" value="ARGINASE_2"/>
    <property type="match status" value="1"/>
</dbReference>
<reference evidence="6 7" key="1">
    <citation type="submission" date="2022-09" db="EMBL/GenBank/DDBJ databases">
        <title>Enrichment on poylsaccharides allowed isolation of novel metabolic and taxonomic groups of Haloarchaea.</title>
        <authorList>
            <person name="Sorokin D.Y."/>
            <person name="Elcheninov A.G."/>
            <person name="Khizhniak T.V."/>
            <person name="Kolganova T.V."/>
            <person name="Kublanov I.V."/>
        </authorList>
    </citation>
    <scope>NUCLEOTIDE SEQUENCE [LARGE SCALE GENOMIC DNA]</scope>
    <source>
        <strain evidence="6 7">AArc-curdl1</strain>
    </source>
</reference>
<feature type="binding site" evidence="4">
    <location>
        <position position="267"/>
    </location>
    <ligand>
        <name>Mn(2+)</name>
        <dbReference type="ChEBI" id="CHEBI:29035"/>
        <label>1</label>
    </ligand>
</feature>
<dbReference type="SUPFAM" id="SSF52768">
    <property type="entry name" value="Arginase/deacetylase"/>
    <property type="match status" value="1"/>
</dbReference>
<evidence type="ECO:0000313" key="6">
    <source>
        <dbReference type="EMBL" id="MCU4751276.1"/>
    </source>
</evidence>
<keyword evidence="3 5" id="KW-0378">Hydrolase</keyword>
<sequence>MSGSHLPPATNAAQFRAQTAGSSLELPYAGLNTFLKGEYRPVDALEEADVGVLGVPYDHKVSNRPGARYGPEAIREASSWWGYLSSFKGGLTNMYTGEVADYDKLTTVDCGDIPVFPADEATTREAIEAHLATVSEQAFPLLLGGDHSCTYPAFCGFAQGAGHDTVGLVQIDAHTDTTGESDLFDSHYHGACTRHIAESTYSDYEHISQVGIRGYERPGFMEFVEDTGLNLFTMADVHERGIGPVVRDAVEAAAEDTDAVYVTFDIDSIDPSVAPGTGTPCPDGLTAAQALETMQILGEYDAVGGADLMEVAPSFDPTGRTAQFGAFLLITLLERRFTV</sequence>
<keyword evidence="7" id="KW-1185">Reference proteome</keyword>
<dbReference type="InterPro" id="IPR006035">
    <property type="entry name" value="Ureohydrolase"/>
</dbReference>
<protein>
    <submittedName>
        <fullName evidence="6">Agmatinase family protein</fullName>
    </submittedName>
</protein>
<dbReference type="GO" id="GO:0008783">
    <property type="term" value="F:agmatinase activity"/>
    <property type="evidence" value="ECO:0007669"/>
    <property type="project" value="TreeGrafter"/>
</dbReference>
<dbReference type="GO" id="GO:0046872">
    <property type="term" value="F:metal ion binding"/>
    <property type="evidence" value="ECO:0007669"/>
    <property type="project" value="UniProtKB-KW"/>
</dbReference>
<comment type="similarity">
    <text evidence="1">Belongs to the arginase family. Agmatinase subfamily.</text>
</comment>
<dbReference type="EMBL" id="JAOPJZ010000002">
    <property type="protein sequence ID" value="MCU4751276.1"/>
    <property type="molecule type" value="Genomic_DNA"/>
</dbReference>
<dbReference type="InterPro" id="IPR020855">
    <property type="entry name" value="Ureohydrolase_Mn_BS"/>
</dbReference>
<evidence type="ECO:0000256" key="1">
    <source>
        <dbReference type="ARBA" id="ARBA00009227"/>
    </source>
</evidence>
<dbReference type="PANTHER" id="PTHR11358">
    <property type="entry name" value="ARGINASE/AGMATINASE"/>
    <property type="match status" value="1"/>
</dbReference>
<dbReference type="AlphaFoldDB" id="A0AAP2Z5Y5"/>
<gene>
    <name evidence="6" type="ORF">OB919_04640</name>
</gene>
<dbReference type="Proteomes" id="UP001321047">
    <property type="component" value="Unassembled WGS sequence"/>
</dbReference>
<dbReference type="PANTHER" id="PTHR11358:SF26">
    <property type="entry name" value="GUANIDINO ACID HYDROLASE, MITOCHONDRIAL"/>
    <property type="match status" value="1"/>
</dbReference>
<keyword evidence="2 4" id="KW-0479">Metal-binding</keyword>
<accession>A0AAP2Z5Y5</accession>
<name>A0AAP2Z5Y5_9EURY</name>
<dbReference type="PRINTS" id="PR00116">
    <property type="entry name" value="ARGINASE"/>
</dbReference>
<feature type="binding site" evidence="4">
    <location>
        <position position="176"/>
    </location>
    <ligand>
        <name>Mn(2+)</name>
        <dbReference type="ChEBI" id="CHEBI:29035"/>
        <label>1</label>
    </ligand>
</feature>
<organism evidence="6 7">
    <name type="scientific">Natronosalvus hydrolyticus</name>
    <dbReference type="NCBI Taxonomy" id="2979988"/>
    <lineage>
        <taxon>Archaea</taxon>
        <taxon>Methanobacteriati</taxon>
        <taxon>Methanobacteriota</taxon>
        <taxon>Stenosarchaea group</taxon>
        <taxon>Halobacteria</taxon>
        <taxon>Halobacteriales</taxon>
        <taxon>Natrialbaceae</taxon>
        <taxon>Natronosalvus</taxon>
    </lineage>
</organism>
<feature type="binding site" evidence="4">
    <location>
        <position position="174"/>
    </location>
    <ligand>
        <name>Mn(2+)</name>
        <dbReference type="ChEBI" id="CHEBI:29035"/>
        <label>1</label>
    </ligand>
</feature>
<dbReference type="PIRSF" id="PIRSF036979">
    <property type="entry name" value="Arginase"/>
    <property type="match status" value="1"/>
</dbReference>
<dbReference type="GO" id="GO:0033389">
    <property type="term" value="P:putrescine biosynthetic process from arginine, via agmatine"/>
    <property type="evidence" value="ECO:0007669"/>
    <property type="project" value="TreeGrafter"/>
</dbReference>
<dbReference type="RefSeq" id="WP_342806877.1">
    <property type="nucleotide sequence ID" value="NZ_JAOPJZ010000002.1"/>
</dbReference>
<dbReference type="PROSITE" id="PS01053">
    <property type="entry name" value="ARGINASE_1"/>
    <property type="match status" value="1"/>
</dbReference>
<dbReference type="InterPro" id="IPR023696">
    <property type="entry name" value="Ureohydrolase_dom_sf"/>
</dbReference>
<feature type="binding site" evidence="4">
    <location>
        <position position="265"/>
    </location>
    <ligand>
        <name>Mn(2+)</name>
        <dbReference type="ChEBI" id="CHEBI:29035"/>
        <label>1</label>
    </ligand>
</feature>
<evidence type="ECO:0000313" key="7">
    <source>
        <dbReference type="Proteomes" id="UP001321047"/>
    </source>
</evidence>
<keyword evidence="4" id="KW-0464">Manganese</keyword>
<feature type="binding site" evidence="4">
    <location>
        <position position="172"/>
    </location>
    <ligand>
        <name>Mn(2+)</name>
        <dbReference type="ChEBI" id="CHEBI:29035"/>
        <label>1</label>
    </ligand>
</feature>
<comment type="cofactor">
    <cofactor evidence="4">
        <name>Mn(2+)</name>
        <dbReference type="ChEBI" id="CHEBI:29035"/>
    </cofactor>
    <text evidence="4">Binds 2 manganese ions per subunit.</text>
</comment>
<dbReference type="CDD" id="cd09990">
    <property type="entry name" value="Agmatinase-like"/>
    <property type="match status" value="1"/>
</dbReference>
<evidence type="ECO:0000256" key="4">
    <source>
        <dbReference type="PIRSR" id="PIRSR036979-1"/>
    </source>
</evidence>
<evidence type="ECO:0000256" key="3">
    <source>
        <dbReference type="ARBA" id="ARBA00022801"/>
    </source>
</evidence>
<feature type="binding site" evidence="4">
    <location>
        <position position="147"/>
    </location>
    <ligand>
        <name>Mn(2+)</name>
        <dbReference type="ChEBI" id="CHEBI:29035"/>
        <label>1</label>
    </ligand>
</feature>
<comment type="caution">
    <text evidence="6">The sequence shown here is derived from an EMBL/GenBank/DDBJ whole genome shotgun (WGS) entry which is preliminary data.</text>
</comment>
<proteinExistence type="inferred from homology"/>
<dbReference type="Pfam" id="PF00491">
    <property type="entry name" value="Arginase"/>
    <property type="match status" value="1"/>
</dbReference>
<dbReference type="Gene3D" id="3.40.800.10">
    <property type="entry name" value="Ureohydrolase domain"/>
    <property type="match status" value="1"/>
</dbReference>
<evidence type="ECO:0000256" key="2">
    <source>
        <dbReference type="ARBA" id="ARBA00022723"/>
    </source>
</evidence>
<evidence type="ECO:0000256" key="5">
    <source>
        <dbReference type="RuleBase" id="RU003684"/>
    </source>
</evidence>